<evidence type="ECO:0000313" key="1">
    <source>
        <dbReference type="EMBL" id="QJA51033.1"/>
    </source>
</evidence>
<name>A0A6H1ZSX8_9ZZZZ</name>
<accession>A0A6H1ZSX8</accession>
<protein>
    <submittedName>
        <fullName evidence="1">Uncharacterized protein</fullName>
    </submittedName>
</protein>
<proteinExistence type="predicted"/>
<organism evidence="1">
    <name type="scientific">viral metagenome</name>
    <dbReference type="NCBI Taxonomy" id="1070528"/>
    <lineage>
        <taxon>unclassified sequences</taxon>
        <taxon>metagenomes</taxon>
        <taxon>organismal metagenomes</taxon>
    </lineage>
</organism>
<reference evidence="1" key="1">
    <citation type="submission" date="2020-03" db="EMBL/GenBank/DDBJ databases">
        <title>The deep terrestrial virosphere.</title>
        <authorList>
            <person name="Holmfeldt K."/>
            <person name="Nilsson E."/>
            <person name="Simone D."/>
            <person name="Lopez-Fernandez M."/>
            <person name="Wu X."/>
            <person name="de Brujin I."/>
            <person name="Lundin D."/>
            <person name="Andersson A."/>
            <person name="Bertilsson S."/>
            <person name="Dopson M."/>
        </authorList>
    </citation>
    <scope>NUCLEOTIDE SEQUENCE</scope>
    <source>
        <strain evidence="1">TM448A01961</strain>
    </source>
</reference>
<sequence length="1351" mass="151286">MASWLEAQIDKEKNRAEGKRLAFLQQLKAKRAGIGMQQIIPQPQYDLPQTPQWTPSPAIDVAQQPILMSQNVMTSPEVQTWQPRYTPQMPVSPTVERPQVSETPTPSDVAWYDKPKDIWGGIEEKLGEGISKVPILPKALEKIAPVFSWIHENLEKPFAAIITSPFSPDLAWKKGESYKDHAKREYDAWEAPSYVKGAAEFAMPLWWMPWFGWAKAGSKAIGIGGKAAAAMAKSGKALTVAEKGLPAGELLDNVLFRASRLRAAMEHVPVVNKIVKAVGGEGAFITQKEAQRVAGLTRGKVFVKLTERDALIKTKMELVKAGFISDMRNGVNSLLVPKLQVLGKVENILGMDSKGVIANVVDRRIKYTPPKGMRVEERLYHGTRSKDLSTFIDKEGNLILKPGKQIELYGRPAGEMGWDAVAFTPEIKIAKQFGDEFVFEINPSALQKIGRGLNRTDIAEHVIGTSNPIKIPKGEWGIVGSEKFKLKGQVVGESSQYLYDVLEGAIKNPDNYNFLTKEVKVYVDTLKAVLDDVYALARKEGLKVPKDTMLHRIVKGKTGKVGYEASEYGSQFEVSRTHKLMREGVEAGVDYGLDVNESISSTVNHYMREISRRRFNNQVGKLGITPKRMWSSSPEGQELKRLRDLGEEGILKYANEIEALSKQRSDFLKHYSGRQIIGEGLAKFSEHPVFKKSLFPKDVVKTTEKILNDDSQKWLSQSASVSGLSRMMTAAMDLSAPFIQGAAVWGRNPLAWAKGVKNMLEFAIKPENYYKYLDDPIVNATRMERIMAGGSSSTFEYFKALAPLQKQAGRLPGVGKGIQKGIAESWGRAETAFTGFGEVARNEMWKALKKPGMTAEALTDLTRTIDRMTGVMSTEALAIGRTQQDFENAFVFFAPRYTRAGLAFVSDALKGGMAGAEARKSLGSLMASGVAYYYGACKILGQQPNFDPSSSRFMTIKVGNSHVGVGGIMTAMLRLGYDIGVTAVEDPINLIKPLSQGHLNRWDNPFVKFMYSRTAPLTSALYGGVIENTNYFGEPLESVEDWGKFMLDKVTPIATQEMTEYLIQGGKMPEATSIVAEFGGLRRFPKSPWELLDEERDSKAMTEYGQPYDNLNDLQQTKIDKGETIRKLQTDVDAQTVTRGDAVSVGFLNRQRERDSARQVYEGTLWKIQEAYDDGVIDGIQFRKEMANAGYGLGTTYEHIDSQPEYKDVLKKLQEPRKLTDKHIEDIAYAEFMDNLYKSGEFEDKYGLFQYDKYNAYIESFKAKYGDEIYQYVLDQKAERDANLPPLAKEYQIAKEVMKPYWAVKENIIRMFGQTYADSNAGERMITKLRQQIRMGNAEIERFYQLFYAQQ</sequence>
<dbReference type="EMBL" id="MT144233">
    <property type="protein sequence ID" value="QJA51033.1"/>
    <property type="molecule type" value="Genomic_DNA"/>
</dbReference>
<gene>
    <name evidence="1" type="ORF">TM448A01961_0002</name>
</gene>